<dbReference type="InterPro" id="IPR035919">
    <property type="entry name" value="EAL_sf"/>
</dbReference>
<evidence type="ECO:0000259" key="4">
    <source>
        <dbReference type="PROSITE" id="PS50887"/>
    </source>
</evidence>
<dbReference type="NCBIfam" id="TIGR00254">
    <property type="entry name" value="GGDEF"/>
    <property type="match status" value="1"/>
</dbReference>
<evidence type="ECO:0000313" key="5">
    <source>
        <dbReference type="EMBL" id="MFC6093015.1"/>
    </source>
</evidence>
<proteinExistence type="predicted"/>
<sequence>MVVVSLSRDQLDAVLVERLDSICAALHTDPVDAAALEAVGAALVPLGYLGAAGLRTTAEVVGPGLLGLPEFADTARYAARIATGLGVLSAGFLDAERQAQFDQQERARSALVKAVGDAARRLVESEARFDEVVSASASGVLVLDPDGRVSRANDAAGDTLGRPSAELTGTVLYDLVHPDSTAELRHSTDRLRAGEVDRAVGTYRLLRANGDVARITMRISLLRDAGGAPGSFVAVVQDSTELALLRRELHRQALHDVRTGLPNRQYFGTRLEEALRHADPAHGVTVLRVDLDAFGLMCSVRGDHAGDRLLRVVGQRLQDALSPYDALVARLDSDEFGIIVENTADTPDAAAIVEVVNRELSEPTFVDGAGLALTAGTGLVLRPPPDTDPDEVLRRAGQALRWAKANGRGQWALYHSGQDIAERTTLVAATEMPGAWELGETVVRHRPVHSSTGGLAMVEALLRWDRPAALDDHMAYAEPTGLSVTMVGWQLRTAAEQHRWWRRRRGTGVPLLVTLTAHQSADADLVGKVRRALDETGLPAPDLTLAMPTHAVASNSTAADNLDALAGLGVRAALDGFRLAPEELPLVEDLPIAVVRLSPTLTRHRHIDAAAHLVPLLRDAGAEVAVDGIASAAEARAWSTRGAALFTGPHIGEPFGVPGTRLPGTTR</sequence>
<dbReference type="SUPFAM" id="SSF141868">
    <property type="entry name" value="EAL domain-like"/>
    <property type="match status" value="1"/>
</dbReference>
<dbReference type="Pfam" id="PF00989">
    <property type="entry name" value="PAS"/>
    <property type="match status" value="1"/>
</dbReference>
<feature type="domain" description="GGDEF" evidence="4">
    <location>
        <begin position="282"/>
        <end position="416"/>
    </location>
</feature>
<organism evidence="5 6">
    <name type="scientific">Saccharothrix lopnurensis</name>
    <dbReference type="NCBI Taxonomy" id="1670621"/>
    <lineage>
        <taxon>Bacteria</taxon>
        <taxon>Bacillati</taxon>
        <taxon>Actinomycetota</taxon>
        <taxon>Actinomycetes</taxon>
        <taxon>Pseudonocardiales</taxon>
        <taxon>Pseudonocardiaceae</taxon>
        <taxon>Saccharothrix</taxon>
    </lineage>
</organism>
<dbReference type="Proteomes" id="UP001596220">
    <property type="component" value="Unassembled WGS sequence"/>
</dbReference>
<gene>
    <name evidence="5" type="ORF">ACFP3R_27415</name>
</gene>
<dbReference type="SUPFAM" id="SSF55073">
    <property type="entry name" value="Nucleotide cyclase"/>
    <property type="match status" value="1"/>
</dbReference>
<dbReference type="Gene3D" id="3.30.70.270">
    <property type="match status" value="1"/>
</dbReference>
<reference evidence="6" key="1">
    <citation type="journal article" date="2019" name="Int. J. Syst. Evol. Microbiol.">
        <title>The Global Catalogue of Microorganisms (GCM) 10K type strain sequencing project: providing services to taxonomists for standard genome sequencing and annotation.</title>
        <authorList>
            <consortium name="The Broad Institute Genomics Platform"/>
            <consortium name="The Broad Institute Genome Sequencing Center for Infectious Disease"/>
            <person name="Wu L."/>
            <person name="Ma J."/>
        </authorList>
    </citation>
    <scope>NUCLEOTIDE SEQUENCE [LARGE SCALE GENOMIC DNA]</scope>
    <source>
        <strain evidence="6">CGMCC 4.7246</strain>
    </source>
</reference>
<dbReference type="Pfam" id="PF00563">
    <property type="entry name" value="EAL"/>
    <property type="match status" value="1"/>
</dbReference>
<dbReference type="EMBL" id="JBHSQO010000036">
    <property type="protein sequence ID" value="MFC6093015.1"/>
    <property type="molecule type" value="Genomic_DNA"/>
</dbReference>
<dbReference type="NCBIfam" id="TIGR00229">
    <property type="entry name" value="sensory_box"/>
    <property type="match status" value="1"/>
</dbReference>
<keyword evidence="6" id="KW-1185">Reference proteome</keyword>
<dbReference type="Gene3D" id="3.30.450.20">
    <property type="entry name" value="PAS domain"/>
    <property type="match status" value="1"/>
</dbReference>
<dbReference type="SUPFAM" id="SSF55785">
    <property type="entry name" value="PYP-like sensor domain (PAS domain)"/>
    <property type="match status" value="1"/>
</dbReference>
<dbReference type="InterPro" id="IPR035965">
    <property type="entry name" value="PAS-like_dom_sf"/>
</dbReference>
<dbReference type="Pfam" id="PF00990">
    <property type="entry name" value="GGDEF"/>
    <property type="match status" value="1"/>
</dbReference>
<dbReference type="PROSITE" id="PS50883">
    <property type="entry name" value="EAL"/>
    <property type="match status" value="1"/>
</dbReference>
<evidence type="ECO:0000259" key="2">
    <source>
        <dbReference type="PROSITE" id="PS50113"/>
    </source>
</evidence>
<dbReference type="GO" id="GO:0052621">
    <property type="term" value="F:diguanylate cyclase activity"/>
    <property type="evidence" value="ECO:0007669"/>
    <property type="project" value="UniProtKB-EC"/>
</dbReference>
<dbReference type="InterPro" id="IPR000014">
    <property type="entry name" value="PAS"/>
</dbReference>
<dbReference type="SMART" id="SM00267">
    <property type="entry name" value="GGDEF"/>
    <property type="match status" value="1"/>
</dbReference>
<dbReference type="EC" id="2.7.7.65" evidence="5"/>
<dbReference type="PANTHER" id="PTHR44757:SF2">
    <property type="entry name" value="BIOFILM ARCHITECTURE MAINTENANCE PROTEIN MBAA"/>
    <property type="match status" value="1"/>
</dbReference>
<dbReference type="PROSITE" id="PS50113">
    <property type="entry name" value="PAC"/>
    <property type="match status" value="1"/>
</dbReference>
<dbReference type="PANTHER" id="PTHR44757">
    <property type="entry name" value="DIGUANYLATE CYCLASE DGCP"/>
    <property type="match status" value="1"/>
</dbReference>
<dbReference type="InterPro" id="IPR029787">
    <property type="entry name" value="Nucleotide_cyclase"/>
</dbReference>
<dbReference type="SMART" id="SM00091">
    <property type="entry name" value="PAS"/>
    <property type="match status" value="1"/>
</dbReference>
<dbReference type="RefSeq" id="WP_380639783.1">
    <property type="nucleotide sequence ID" value="NZ_JBHSQO010000036.1"/>
</dbReference>
<feature type="domain" description="PAS" evidence="1">
    <location>
        <begin position="125"/>
        <end position="195"/>
    </location>
</feature>
<dbReference type="PROSITE" id="PS50887">
    <property type="entry name" value="GGDEF"/>
    <property type="match status" value="1"/>
</dbReference>
<keyword evidence="5" id="KW-0808">Transferase</keyword>
<dbReference type="Gene3D" id="3.20.20.450">
    <property type="entry name" value="EAL domain"/>
    <property type="match status" value="1"/>
</dbReference>
<evidence type="ECO:0000259" key="1">
    <source>
        <dbReference type="PROSITE" id="PS50112"/>
    </source>
</evidence>
<comment type="caution">
    <text evidence="5">The sequence shown here is derived from an EMBL/GenBank/DDBJ whole genome shotgun (WGS) entry which is preliminary data.</text>
</comment>
<feature type="domain" description="PAC" evidence="2">
    <location>
        <begin position="199"/>
        <end position="251"/>
    </location>
</feature>
<name>A0ABW1PC82_9PSEU</name>
<dbReference type="InterPro" id="IPR043128">
    <property type="entry name" value="Rev_trsase/Diguanyl_cyclase"/>
</dbReference>
<accession>A0ABW1PC82</accession>
<dbReference type="SMART" id="SM00052">
    <property type="entry name" value="EAL"/>
    <property type="match status" value="1"/>
</dbReference>
<dbReference type="InterPro" id="IPR013767">
    <property type="entry name" value="PAS_fold"/>
</dbReference>
<keyword evidence="5" id="KW-0548">Nucleotidyltransferase</keyword>
<dbReference type="CDD" id="cd00130">
    <property type="entry name" value="PAS"/>
    <property type="match status" value="1"/>
</dbReference>
<evidence type="ECO:0000259" key="3">
    <source>
        <dbReference type="PROSITE" id="PS50883"/>
    </source>
</evidence>
<protein>
    <submittedName>
        <fullName evidence="5">Diguanylate cyclase domain-containing protein</fullName>
        <ecNumber evidence="5">2.7.7.65</ecNumber>
    </submittedName>
</protein>
<dbReference type="InterPro" id="IPR000700">
    <property type="entry name" value="PAS-assoc_C"/>
</dbReference>
<dbReference type="InterPro" id="IPR001633">
    <property type="entry name" value="EAL_dom"/>
</dbReference>
<dbReference type="InterPro" id="IPR052155">
    <property type="entry name" value="Biofilm_reg_signaling"/>
</dbReference>
<dbReference type="PROSITE" id="PS50112">
    <property type="entry name" value="PAS"/>
    <property type="match status" value="1"/>
</dbReference>
<dbReference type="InterPro" id="IPR000160">
    <property type="entry name" value="GGDEF_dom"/>
</dbReference>
<feature type="domain" description="EAL" evidence="3">
    <location>
        <begin position="425"/>
        <end position="667"/>
    </location>
</feature>
<evidence type="ECO:0000313" key="6">
    <source>
        <dbReference type="Proteomes" id="UP001596220"/>
    </source>
</evidence>
<dbReference type="CDD" id="cd01949">
    <property type="entry name" value="GGDEF"/>
    <property type="match status" value="1"/>
</dbReference>